<gene>
    <name evidence="1" type="ORF">EDC56_2476</name>
</gene>
<evidence type="ECO:0000313" key="2">
    <source>
        <dbReference type="Proteomes" id="UP000275394"/>
    </source>
</evidence>
<proteinExistence type="predicted"/>
<dbReference type="Proteomes" id="UP000275394">
    <property type="component" value="Unassembled WGS sequence"/>
</dbReference>
<keyword evidence="2" id="KW-1185">Reference proteome</keyword>
<protein>
    <recommendedName>
        <fullName evidence="3">Mor transcription activator family protein</fullName>
    </recommendedName>
</protein>
<dbReference type="OrthoDB" id="6432090at2"/>
<dbReference type="AlphaFoldDB" id="A0A3N2DQC6"/>
<accession>A0A3N2DQC6</accession>
<evidence type="ECO:0008006" key="3">
    <source>
        <dbReference type="Google" id="ProtNLM"/>
    </source>
</evidence>
<dbReference type="EMBL" id="RKHR01000004">
    <property type="protein sequence ID" value="ROS02026.1"/>
    <property type="molecule type" value="Genomic_DNA"/>
</dbReference>
<organism evidence="1 2">
    <name type="scientific">Sinobacterium caligoides</name>
    <dbReference type="NCBI Taxonomy" id="933926"/>
    <lineage>
        <taxon>Bacteria</taxon>
        <taxon>Pseudomonadati</taxon>
        <taxon>Pseudomonadota</taxon>
        <taxon>Gammaproteobacteria</taxon>
        <taxon>Cellvibrionales</taxon>
        <taxon>Spongiibacteraceae</taxon>
        <taxon>Sinobacterium</taxon>
    </lineage>
</organism>
<name>A0A3N2DQC6_9GAMM</name>
<dbReference type="RefSeq" id="WP_123712766.1">
    <property type="nucleotide sequence ID" value="NZ_RKHR01000004.1"/>
</dbReference>
<reference evidence="1 2" key="1">
    <citation type="submission" date="2018-11" db="EMBL/GenBank/DDBJ databases">
        <title>Genomic Encyclopedia of Type Strains, Phase IV (KMG-IV): sequencing the most valuable type-strain genomes for metagenomic binning, comparative biology and taxonomic classification.</title>
        <authorList>
            <person name="Goeker M."/>
        </authorList>
    </citation>
    <scope>NUCLEOTIDE SEQUENCE [LARGE SCALE GENOMIC DNA]</scope>
    <source>
        <strain evidence="1 2">DSM 100316</strain>
    </source>
</reference>
<comment type="caution">
    <text evidence="1">The sequence shown here is derived from an EMBL/GenBank/DDBJ whole genome shotgun (WGS) entry which is preliminary data.</text>
</comment>
<evidence type="ECO:0000313" key="1">
    <source>
        <dbReference type="EMBL" id="ROS02026.1"/>
    </source>
</evidence>
<sequence length="155" mass="17569">MKLFSGILMDNQLFIDELVEFYDNNKVTVLSCLPWLAGEIADQTDFCQMLVIINDFGGRKVYIPKKPCRLASKLDIPVNDLLHRKMRQGCDDRGFVEFPSLWGIYVAARRAAMLTSINEGCSKIELIERYGATERGLRNLTPGTYKAQTSESINI</sequence>